<evidence type="ECO:0000313" key="9">
    <source>
        <dbReference type="Proteomes" id="UP001304847"/>
    </source>
</evidence>
<dbReference type="EMBL" id="JAWZVU010000075">
    <property type="protein sequence ID" value="MDX7721358.1"/>
    <property type="molecule type" value="Genomic_DNA"/>
</dbReference>
<dbReference type="Proteomes" id="UP001277183">
    <property type="component" value="Unassembled WGS sequence"/>
</dbReference>
<dbReference type="Proteomes" id="UP000886939">
    <property type="component" value="Unassembled WGS sequence"/>
</dbReference>
<dbReference type="AlphaFoldDB" id="A0A2X4R824"/>
<reference evidence="4" key="3">
    <citation type="submission" date="2023-11" db="EMBL/GenBank/DDBJ databases">
        <title>WGS of Aeromonas in Northern Israel.</title>
        <authorList>
            <person name="Hershko Y."/>
        </authorList>
    </citation>
    <scope>NUCLEOTIDE SEQUENCE</scope>
    <source>
        <strain evidence="4">77416</strain>
    </source>
</reference>
<evidence type="ECO:0000313" key="7">
    <source>
        <dbReference type="Proteomes" id="UP000737420"/>
    </source>
</evidence>
<dbReference type="EMBL" id="JAYGOJ010000037">
    <property type="protein sequence ID" value="MEA9435977.1"/>
    <property type="molecule type" value="Genomic_DNA"/>
</dbReference>
<evidence type="ECO:0000313" key="4">
    <source>
        <dbReference type="EMBL" id="MDX7721358.1"/>
    </source>
</evidence>
<feature type="domain" description="PRD" evidence="1">
    <location>
        <begin position="12"/>
        <end position="115"/>
    </location>
</feature>
<dbReference type="GO" id="GO:0006355">
    <property type="term" value="P:regulation of DNA-templated transcription"/>
    <property type="evidence" value="ECO:0007669"/>
    <property type="project" value="InterPro"/>
</dbReference>
<dbReference type="EMBL" id="CP065937">
    <property type="protein sequence ID" value="QQA61701.1"/>
    <property type="molecule type" value="Genomic_DNA"/>
</dbReference>
<dbReference type="NCBIfam" id="TIGR03582">
    <property type="entry name" value="EF_0829"/>
    <property type="match status" value="1"/>
</dbReference>
<evidence type="ECO:0000259" key="1">
    <source>
        <dbReference type="PROSITE" id="PS51372"/>
    </source>
</evidence>
<organism evidence="4 8">
    <name type="scientific">Aeromonas caviae</name>
    <name type="common">Aeromonas punctata</name>
    <dbReference type="NCBI Taxonomy" id="648"/>
    <lineage>
        <taxon>Bacteria</taxon>
        <taxon>Pseudomonadati</taxon>
        <taxon>Pseudomonadota</taxon>
        <taxon>Gammaproteobacteria</taxon>
        <taxon>Aeromonadales</taxon>
        <taxon>Aeromonadaceae</taxon>
        <taxon>Aeromonas</taxon>
    </lineage>
</organism>
<protein>
    <submittedName>
        <fullName evidence="4">Transcriptional regulator</fullName>
    </submittedName>
</protein>
<gene>
    <name evidence="6" type="ORF">JC965_03980</name>
    <name evidence="2" type="ORF">KAM343_23160</name>
    <name evidence="3" type="ORF">KAM382_30030</name>
    <name evidence="4" type="ORF">SJS77_12850</name>
    <name evidence="5" type="ORF">VCX44_09090</name>
</gene>
<evidence type="ECO:0000313" key="5">
    <source>
        <dbReference type="EMBL" id="MEA9435977.1"/>
    </source>
</evidence>
<evidence type="ECO:0000313" key="3">
    <source>
        <dbReference type="EMBL" id="GJB92942.1"/>
    </source>
</evidence>
<keyword evidence="9" id="KW-1185">Reference proteome</keyword>
<dbReference type="PROSITE" id="PS51372">
    <property type="entry name" value="PRD_2"/>
    <property type="match status" value="1"/>
</dbReference>
<proteinExistence type="predicted"/>
<evidence type="ECO:0000313" key="2">
    <source>
        <dbReference type="EMBL" id="GJA41520.1"/>
    </source>
</evidence>
<dbReference type="EMBL" id="BPOP01000033">
    <property type="protein sequence ID" value="GJB92942.1"/>
    <property type="molecule type" value="Genomic_DNA"/>
</dbReference>
<dbReference type="InterPro" id="IPR011608">
    <property type="entry name" value="PRD"/>
</dbReference>
<dbReference type="RefSeq" id="WP_010675859.1">
    <property type="nucleotide sequence ID" value="NZ_AP022013.1"/>
</dbReference>
<evidence type="ECO:0000313" key="8">
    <source>
        <dbReference type="Proteomes" id="UP001277183"/>
    </source>
</evidence>
<dbReference type="Gene3D" id="1.10.1790.10">
    <property type="entry name" value="PRD domain"/>
    <property type="match status" value="1"/>
</dbReference>
<reference evidence="2 7" key="2">
    <citation type="submission" date="2021-07" db="EMBL/GenBank/DDBJ databases">
        <title>Draft genome sequence of carbapenem-resistant Aeromonas spp. in Japan.</title>
        <authorList>
            <person name="Maehana S."/>
            <person name="Suzuki M."/>
            <person name="Kitasato H."/>
        </authorList>
    </citation>
    <scope>NUCLEOTIDE SEQUENCE [LARGE SCALE GENOMIC DNA]</scope>
    <source>
        <strain evidence="2">KAM343</strain>
        <strain evidence="3 7">KAM382</strain>
    </source>
</reference>
<dbReference type="InterPro" id="IPR036634">
    <property type="entry name" value="PRD_sf"/>
</dbReference>
<dbReference type="OrthoDB" id="8589790at2"/>
<sequence length="120" mass="13446">MNTDTHDAPLTPDSPALLRKTDLTLARIHNLLADQGIRPNDVQQQMLASHVKAMVWRSYSGESLPEVDLSLFEEISPLSLRLAEQVVAWLDRLAYEEAHLLSVHFEVAKENELSSVKGES</sequence>
<accession>A0A2X4R824</accession>
<dbReference type="GeneID" id="48820730"/>
<dbReference type="Proteomes" id="UP000737420">
    <property type="component" value="Unassembled WGS sequence"/>
</dbReference>
<dbReference type="InterPro" id="IPR020044">
    <property type="entry name" value="PRD_EF0829/AHA3910"/>
</dbReference>
<dbReference type="Proteomes" id="UP001304847">
    <property type="component" value="Unassembled WGS sequence"/>
</dbReference>
<evidence type="ECO:0000313" key="6">
    <source>
        <dbReference type="EMBL" id="QQA61701.1"/>
    </source>
</evidence>
<dbReference type="SUPFAM" id="SSF63520">
    <property type="entry name" value="PTS-regulatory domain, PRD"/>
    <property type="match status" value="1"/>
</dbReference>
<reference evidence="5 9" key="4">
    <citation type="submission" date="2023-12" db="EMBL/GenBank/DDBJ databases">
        <title>Characterization of antibiotic resistance in Aeromonas spp. in hospital effluent.</title>
        <authorList>
            <person name="Negoseki B.R.S."/>
            <person name="Krul D."/>
            <person name="Siqueira A.C."/>
            <person name="Almeida M."/>
            <person name="Mesa D."/>
            <person name="Conte D."/>
            <person name="Dalla-Costa L.M."/>
        </authorList>
    </citation>
    <scope>NUCLEOTIDE SEQUENCE [LARGE SCALE GENOMIC DNA]</scope>
    <source>
        <strain evidence="5 9">36v</strain>
    </source>
</reference>
<name>A0A2X4R824_AERCA</name>
<dbReference type="EMBL" id="BPNI01000043">
    <property type="protein sequence ID" value="GJA41520.1"/>
    <property type="molecule type" value="Genomic_DNA"/>
</dbReference>
<dbReference type="KEGG" id="acav:VI35_01895"/>
<reference evidence="6" key="1">
    <citation type="submission" date="2020-12" db="EMBL/GenBank/DDBJ databases">
        <title>GES Beta-lactamases isolated from hospital effluents in Brazil.</title>
        <authorList>
            <person name="Conte D."/>
            <person name="Mesa D."/>
            <person name="Palmeiro J.K."/>
            <person name="Dalla-Costa L.M."/>
        </authorList>
    </citation>
    <scope>NUCLEOTIDE SEQUENCE [LARGE SCALE GENOMIC DNA]</scope>
    <source>
        <strain evidence="6">Aero21</strain>
    </source>
</reference>